<feature type="domain" description="Fibronectin type-III" evidence="1">
    <location>
        <begin position="394"/>
        <end position="492"/>
    </location>
</feature>
<comment type="caution">
    <text evidence="2">The sequence shown here is derived from an EMBL/GenBank/DDBJ whole genome shotgun (WGS) entry which is preliminary data.</text>
</comment>
<reference evidence="2" key="1">
    <citation type="journal article" date="2021" name="PeerJ">
        <title>Extensive microbial diversity within the chicken gut microbiome revealed by metagenomics and culture.</title>
        <authorList>
            <person name="Gilroy R."/>
            <person name="Ravi A."/>
            <person name="Getino M."/>
            <person name="Pursley I."/>
            <person name="Horton D.L."/>
            <person name="Alikhan N.F."/>
            <person name="Baker D."/>
            <person name="Gharbi K."/>
            <person name="Hall N."/>
            <person name="Watson M."/>
            <person name="Adriaenssens E.M."/>
            <person name="Foster-Nyarko E."/>
            <person name="Jarju S."/>
            <person name="Secka A."/>
            <person name="Antonio M."/>
            <person name="Oren A."/>
            <person name="Chaudhuri R.R."/>
            <person name="La Ragione R."/>
            <person name="Hildebrand F."/>
            <person name="Pallen M.J."/>
        </authorList>
    </citation>
    <scope>NUCLEOTIDE SEQUENCE</scope>
    <source>
        <strain evidence="2">Gambia15-2214</strain>
    </source>
</reference>
<evidence type="ECO:0000259" key="1">
    <source>
        <dbReference type="PROSITE" id="PS50853"/>
    </source>
</evidence>
<sequence length="494" mass="53664">MVFCLLVFSVSEGFSIEKKIEIGGKTGWDAIAVEEGLTKSPGRFGAEALVLDSAVLPGSENAELLISFEDNSVSDETGNYNVVSSGARVVSGGAVGKKAGQTAGAGSGIVLSGTTGTMFGTEGWTGSFTIEFWLCPSVIDDGEVILSWNSSRNVAGYSLYQIINAGFSGNKVQWSFVNVFAGYTDNQGEVTLEGTKTLIPGEWSRHVLSFDESNGLLEYRVNDLIEDIRYLTVSAKERGTVYPVNLGYPSDLELCPSYSGKIDSFRILPKSNAESWDSFFYTTDKGQIPLKYNVEGGFFETEPLLVQEGSVLRSINADIAVPGETAVQFFVRGGDNYYNISETDSPWVPVELGAPITGIKGHFFQIAAKLFPDGAGLKTPTVTSITVTYYEQEPPTAPYYIRITPGDGFIDISWSHSIDNVTGYYVYYGERPGEYLGRIAIEGASPVYVKADNSVRLSGLTNGKIYYFAIASEYNGVIGPLSEEFFARPLLKYY</sequence>
<dbReference type="SUPFAM" id="SSF49265">
    <property type="entry name" value="Fibronectin type III"/>
    <property type="match status" value="1"/>
</dbReference>
<protein>
    <recommendedName>
        <fullName evidence="1">Fibronectin type-III domain-containing protein</fullName>
    </recommendedName>
</protein>
<name>A0A9E2L1G3_9SPIR</name>
<dbReference type="InterPro" id="IPR013783">
    <property type="entry name" value="Ig-like_fold"/>
</dbReference>
<dbReference type="InterPro" id="IPR013320">
    <property type="entry name" value="ConA-like_dom_sf"/>
</dbReference>
<dbReference type="Proteomes" id="UP000823914">
    <property type="component" value="Unassembled WGS sequence"/>
</dbReference>
<dbReference type="PROSITE" id="PS50853">
    <property type="entry name" value="FN3"/>
    <property type="match status" value="1"/>
</dbReference>
<evidence type="ECO:0000313" key="2">
    <source>
        <dbReference type="EMBL" id="MBU3849058.1"/>
    </source>
</evidence>
<reference evidence="2" key="2">
    <citation type="submission" date="2021-04" db="EMBL/GenBank/DDBJ databases">
        <authorList>
            <person name="Gilroy R."/>
        </authorList>
    </citation>
    <scope>NUCLEOTIDE SEQUENCE</scope>
    <source>
        <strain evidence="2">Gambia15-2214</strain>
    </source>
</reference>
<gene>
    <name evidence="2" type="ORF">IAA16_00660</name>
</gene>
<evidence type="ECO:0000313" key="3">
    <source>
        <dbReference type="Proteomes" id="UP000823914"/>
    </source>
</evidence>
<dbReference type="SUPFAM" id="SSF49899">
    <property type="entry name" value="Concanavalin A-like lectins/glucanases"/>
    <property type="match status" value="1"/>
</dbReference>
<dbReference type="EMBL" id="JAHLFV010000013">
    <property type="protein sequence ID" value="MBU3849058.1"/>
    <property type="molecule type" value="Genomic_DNA"/>
</dbReference>
<accession>A0A9E2L1G3</accession>
<dbReference type="InterPro" id="IPR036116">
    <property type="entry name" value="FN3_sf"/>
</dbReference>
<dbReference type="CDD" id="cd00063">
    <property type="entry name" value="FN3"/>
    <property type="match status" value="1"/>
</dbReference>
<proteinExistence type="predicted"/>
<organism evidence="2 3">
    <name type="scientific">Candidatus Treponema excrementipullorum</name>
    <dbReference type="NCBI Taxonomy" id="2838768"/>
    <lineage>
        <taxon>Bacteria</taxon>
        <taxon>Pseudomonadati</taxon>
        <taxon>Spirochaetota</taxon>
        <taxon>Spirochaetia</taxon>
        <taxon>Spirochaetales</taxon>
        <taxon>Treponemataceae</taxon>
        <taxon>Treponema</taxon>
    </lineage>
</organism>
<dbReference type="Gene3D" id="2.60.40.10">
    <property type="entry name" value="Immunoglobulins"/>
    <property type="match status" value="1"/>
</dbReference>
<dbReference type="Gene3D" id="2.60.120.200">
    <property type="match status" value="1"/>
</dbReference>
<dbReference type="AlphaFoldDB" id="A0A9E2L1G3"/>
<dbReference type="InterPro" id="IPR003961">
    <property type="entry name" value="FN3_dom"/>
</dbReference>